<feature type="domain" description="Essential protein Yae1 N-terminal" evidence="6">
    <location>
        <begin position="58"/>
        <end position="95"/>
    </location>
</feature>
<reference evidence="7" key="1">
    <citation type="journal article" date="2023" name="Plant J.">
        <title>The genome of the king protea, Protea cynaroides.</title>
        <authorList>
            <person name="Chang J."/>
            <person name="Duong T.A."/>
            <person name="Schoeman C."/>
            <person name="Ma X."/>
            <person name="Roodt D."/>
            <person name="Barker N."/>
            <person name="Li Z."/>
            <person name="Van de Peer Y."/>
            <person name="Mizrachi E."/>
        </authorList>
    </citation>
    <scope>NUCLEOTIDE SEQUENCE</scope>
    <source>
        <tissue evidence="7">Young leaves</tissue>
    </source>
</reference>
<feature type="region of interest" description="Disordered" evidence="5">
    <location>
        <begin position="150"/>
        <end position="169"/>
    </location>
</feature>
<dbReference type="InterPro" id="IPR019191">
    <property type="entry name" value="Essential_protein_Yae1_N"/>
</dbReference>
<evidence type="ECO:0000256" key="3">
    <source>
        <dbReference type="ARBA" id="ARBA00022490"/>
    </source>
</evidence>
<evidence type="ECO:0000256" key="5">
    <source>
        <dbReference type="SAM" id="MobiDB-lite"/>
    </source>
</evidence>
<dbReference type="GO" id="GO:0005634">
    <property type="term" value="C:nucleus"/>
    <property type="evidence" value="ECO:0007669"/>
    <property type="project" value="UniProtKB-SubCell"/>
</dbReference>
<accession>A0A9Q0R220</accession>
<evidence type="ECO:0000313" key="7">
    <source>
        <dbReference type="EMBL" id="KAJ4980040.1"/>
    </source>
</evidence>
<organism evidence="7 8">
    <name type="scientific">Protea cynaroides</name>
    <dbReference type="NCBI Taxonomy" id="273540"/>
    <lineage>
        <taxon>Eukaryota</taxon>
        <taxon>Viridiplantae</taxon>
        <taxon>Streptophyta</taxon>
        <taxon>Embryophyta</taxon>
        <taxon>Tracheophyta</taxon>
        <taxon>Spermatophyta</taxon>
        <taxon>Magnoliopsida</taxon>
        <taxon>Proteales</taxon>
        <taxon>Proteaceae</taxon>
        <taxon>Protea</taxon>
    </lineage>
</organism>
<comment type="caution">
    <text evidence="7">The sequence shown here is derived from an EMBL/GenBank/DDBJ whole genome shotgun (WGS) entry which is preliminary data.</text>
</comment>
<dbReference type="OrthoDB" id="20086at2759"/>
<gene>
    <name evidence="7" type="ORF">NE237_010820</name>
</gene>
<sequence length="203" mass="22707">MALASSNQSLGEPNSDFHDNDSWCEDESLCDSLNDGPVKVSDLDREWQRRHDQFHTIGYRDGLTAGKEASVQEGFNVGFKQSVLVGYSWGLVRGITSALACLHDDVKGNLVETLENREKLQSLYESVKSVSSRDALNIFHNDILARSSEEHDMHSGGNLNAADAPNENLRDSQLGRHHRELESFLLECPAIKVHWTVDEKTVE</sequence>
<keyword evidence="3" id="KW-0963">Cytoplasm</keyword>
<protein>
    <recommendedName>
        <fullName evidence="6">Essential protein Yae1 N-terminal domain-containing protein</fullName>
    </recommendedName>
</protein>
<evidence type="ECO:0000256" key="1">
    <source>
        <dbReference type="ARBA" id="ARBA00004123"/>
    </source>
</evidence>
<keyword evidence="4" id="KW-0539">Nucleus</keyword>
<evidence type="ECO:0000256" key="2">
    <source>
        <dbReference type="ARBA" id="ARBA00004496"/>
    </source>
</evidence>
<keyword evidence="8" id="KW-1185">Reference proteome</keyword>
<dbReference type="Pfam" id="PF09811">
    <property type="entry name" value="Yae1_N"/>
    <property type="match status" value="1"/>
</dbReference>
<dbReference type="PANTHER" id="PTHR18829:SF0">
    <property type="entry name" value="PROTEIN YAE1 HOMOLOG"/>
    <property type="match status" value="1"/>
</dbReference>
<evidence type="ECO:0000259" key="6">
    <source>
        <dbReference type="Pfam" id="PF09811"/>
    </source>
</evidence>
<proteinExistence type="predicted"/>
<name>A0A9Q0R220_9MAGN</name>
<dbReference type="EMBL" id="JAMYWD010000002">
    <property type="protein sequence ID" value="KAJ4980040.1"/>
    <property type="molecule type" value="Genomic_DNA"/>
</dbReference>
<dbReference type="GO" id="GO:0005737">
    <property type="term" value="C:cytoplasm"/>
    <property type="evidence" value="ECO:0007669"/>
    <property type="project" value="UniProtKB-SubCell"/>
</dbReference>
<comment type="subcellular location">
    <subcellularLocation>
        <location evidence="2">Cytoplasm</location>
    </subcellularLocation>
    <subcellularLocation>
        <location evidence="1">Nucleus</location>
    </subcellularLocation>
</comment>
<dbReference type="PANTHER" id="PTHR18829">
    <property type="entry name" value="PROTEIN YAE1 HOMOLOG"/>
    <property type="match status" value="1"/>
</dbReference>
<dbReference type="InterPro" id="IPR038881">
    <property type="entry name" value="Yae1-like"/>
</dbReference>
<dbReference type="Proteomes" id="UP001141806">
    <property type="component" value="Unassembled WGS sequence"/>
</dbReference>
<evidence type="ECO:0000256" key="4">
    <source>
        <dbReference type="ARBA" id="ARBA00023242"/>
    </source>
</evidence>
<dbReference type="AlphaFoldDB" id="A0A9Q0R220"/>
<evidence type="ECO:0000313" key="8">
    <source>
        <dbReference type="Proteomes" id="UP001141806"/>
    </source>
</evidence>